<evidence type="ECO:0000259" key="1">
    <source>
        <dbReference type="Pfam" id="PF09192"/>
    </source>
</evidence>
<accession>A0A6A6MHP8</accession>
<dbReference type="Proteomes" id="UP000467840">
    <property type="component" value="Chromosome 14"/>
</dbReference>
<sequence length="99" mass="10970">MTATSEGDEVVEVTCSELLEALDLSRCLLLMSYIHGSPLLESSTTFESREIAEKTAAALGRVLMLDLVIRNEDRLPCRELRWRGNTANLLLADKMISAT</sequence>
<proteinExistence type="predicted"/>
<dbReference type="InterPro" id="IPR011009">
    <property type="entry name" value="Kinase-like_dom_sf"/>
</dbReference>
<dbReference type="SUPFAM" id="SSF56112">
    <property type="entry name" value="Protein kinase-like (PK-like)"/>
    <property type="match status" value="1"/>
</dbReference>
<dbReference type="EMBL" id="JAAGAX010000006">
    <property type="protein sequence ID" value="KAF2311539.1"/>
    <property type="molecule type" value="Genomic_DNA"/>
</dbReference>
<reference evidence="2 3" key="1">
    <citation type="journal article" date="2020" name="Mol. Plant">
        <title>The Chromosome-Based Rubber Tree Genome Provides New Insights into Spurge Genome Evolution and Rubber Biosynthesis.</title>
        <authorList>
            <person name="Liu J."/>
            <person name="Shi C."/>
            <person name="Shi C.C."/>
            <person name="Li W."/>
            <person name="Zhang Q.J."/>
            <person name="Zhang Y."/>
            <person name="Li K."/>
            <person name="Lu H.F."/>
            <person name="Shi C."/>
            <person name="Zhu S.T."/>
            <person name="Xiao Z.Y."/>
            <person name="Nan H."/>
            <person name="Yue Y."/>
            <person name="Zhu X.G."/>
            <person name="Wu Y."/>
            <person name="Hong X.N."/>
            <person name="Fan G.Y."/>
            <person name="Tong Y."/>
            <person name="Zhang D."/>
            <person name="Mao C.L."/>
            <person name="Liu Y.L."/>
            <person name="Hao S.J."/>
            <person name="Liu W.Q."/>
            <person name="Lv M.Q."/>
            <person name="Zhang H.B."/>
            <person name="Liu Y."/>
            <person name="Hu-Tang G.R."/>
            <person name="Wang J.P."/>
            <person name="Wang J.H."/>
            <person name="Sun Y.H."/>
            <person name="Ni S.B."/>
            <person name="Chen W.B."/>
            <person name="Zhang X.C."/>
            <person name="Jiao Y.N."/>
            <person name="Eichler E.E."/>
            <person name="Li G.H."/>
            <person name="Liu X."/>
            <person name="Gao L.Z."/>
        </authorList>
    </citation>
    <scope>NUCLEOTIDE SEQUENCE [LARGE SCALE GENOMIC DNA]</scope>
    <source>
        <strain evidence="3">cv. GT1</strain>
        <tissue evidence="2">Leaf</tissue>
    </source>
</reference>
<evidence type="ECO:0000313" key="2">
    <source>
        <dbReference type="EMBL" id="KAF2311539.1"/>
    </source>
</evidence>
<dbReference type="AlphaFoldDB" id="A0A6A6MHP8"/>
<dbReference type="Pfam" id="PF09192">
    <property type="entry name" value="Act-Frag_cataly"/>
    <property type="match status" value="1"/>
</dbReference>
<dbReference type="GO" id="GO:0009737">
    <property type="term" value="P:response to abscisic acid"/>
    <property type="evidence" value="ECO:0007669"/>
    <property type="project" value="InterPro"/>
</dbReference>
<keyword evidence="3" id="KW-1185">Reference proteome</keyword>
<dbReference type="PANTHER" id="PTHR47100">
    <property type="entry name" value="DUAL SPECIFICITY PROTEIN PHOSPHATASE PHS1"/>
    <property type="match status" value="1"/>
</dbReference>
<dbReference type="InterPro" id="IPR035010">
    <property type="entry name" value="PHS1"/>
</dbReference>
<organism evidence="2 3">
    <name type="scientific">Hevea brasiliensis</name>
    <name type="common">Para rubber tree</name>
    <name type="synonym">Siphonia brasiliensis</name>
    <dbReference type="NCBI Taxonomy" id="3981"/>
    <lineage>
        <taxon>Eukaryota</taxon>
        <taxon>Viridiplantae</taxon>
        <taxon>Streptophyta</taxon>
        <taxon>Embryophyta</taxon>
        <taxon>Tracheophyta</taxon>
        <taxon>Spermatophyta</taxon>
        <taxon>Magnoliopsida</taxon>
        <taxon>eudicotyledons</taxon>
        <taxon>Gunneridae</taxon>
        <taxon>Pentapetalae</taxon>
        <taxon>rosids</taxon>
        <taxon>fabids</taxon>
        <taxon>Malpighiales</taxon>
        <taxon>Euphorbiaceae</taxon>
        <taxon>Crotonoideae</taxon>
        <taxon>Micrandreae</taxon>
        <taxon>Hevea</taxon>
    </lineage>
</organism>
<dbReference type="InterPro" id="IPR036940">
    <property type="entry name" value="PI3/4_kinase_cat_sf"/>
</dbReference>
<name>A0A6A6MHP8_HEVBR</name>
<dbReference type="InterPro" id="IPR015275">
    <property type="entry name" value="Actin-fragmin_kin_cat_dom"/>
</dbReference>
<evidence type="ECO:0000313" key="3">
    <source>
        <dbReference type="Proteomes" id="UP000467840"/>
    </source>
</evidence>
<dbReference type="GO" id="GO:0043622">
    <property type="term" value="P:cortical microtubule organization"/>
    <property type="evidence" value="ECO:0007669"/>
    <property type="project" value="InterPro"/>
</dbReference>
<protein>
    <recommendedName>
        <fullName evidence="1">Actin-fragmin kinase catalytic domain-containing protein</fullName>
    </recommendedName>
</protein>
<comment type="caution">
    <text evidence="2">The sequence shown here is derived from an EMBL/GenBank/DDBJ whole genome shotgun (WGS) entry which is preliminary data.</text>
</comment>
<dbReference type="PANTHER" id="PTHR47100:SF5">
    <property type="entry name" value="DUAL SPECIFICITY PROTEIN PHOSPHATASE PHS1"/>
    <property type="match status" value="1"/>
</dbReference>
<feature type="domain" description="Actin-fragmin kinase catalytic" evidence="1">
    <location>
        <begin position="2"/>
        <end position="93"/>
    </location>
</feature>
<dbReference type="GO" id="GO:0004721">
    <property type="term" value="F:phosphoprotein phosphatase activity"/>
    <property type="evidence" value="ECO:0007669"/>
    <property type="project" value="InterPro"/>
</dbReference>
<gene>
    <name evidence="2" type="ORF">GH714_024636</name>
</gene>
<dbReference type="Gene3D" id="1.10.1070.11">
    <property type="entry name" value="Phosphatidylinositol 3-/4-kinase, catalytic domain"/>
    <property type="match status" value="1"/>
</dbReference>